<gene>
    <name evidence="1" type="ORF">BU25DRAFT_483544</name>
</gene>
<protein>
    <submittedName>
        <fullName evidence="1">Uncharacterized protein</fullName>
    </submittedName>
</protein>
<evidence type="ECO:0000313" key="2">
    <source>
        <dbReference type="Proteomes" id="UP000799754"/>
    </source>
</evidence>
<evidence type="ECO:0000313" key="1">
    <source>
        <dbReference type="EMBL" id="KAF2630781.1"/>
    </source>
</evidence>
<accession>A0ACB6S9A3</accession>
<dbReference type="EMBL" id="MU006706">
    <property type="protein sequence ID" value="KAF2630781.1"/>
    <property type="molecule type" value="Genomic_DNA"/>
</dbReference>
<organism evidence="1 2">
    <name type="scientific">Macroventuria anomochaeta</name>
    <dbReference type="NCBI Taxonomy" id="301207"/>
    <lineage>
        <taxon>Eukaryota</taxon>
        <taxon>Fungi</taxon>
        <taxon>Dikarya</taxon>
        <taxon>Ascomycota</taxon>
        <taxon>Pezizomycotina</taxon>
        <taxon>Dothideomycetes</taxon>
        <taxon>Pleosporomycetidae</taxon>
        <taxon>Pleosporales</taxon>
        <taxon>Pleosporineae</taxon>
        <taxon>Didymellaceae</taxon>
        <taxon>Macroventuria</taxon>
    </lineage>
</organism>
<comment type="caution">
    <text evidence="1">The sequence shown here is derived from an EMBL/GenBank/DDBJ whole genome shotgun (WGS) entry which is preliminary data.</text>
</comment>
<keyword evidence="2" id="KW-1185">Reference proteome</keyword>
<dbReference type="Proteomes" id="UP000799754">
    <property type="component" value="Unassembled WGS sequence"/>
</dbReference>
<proteinExistence type="predicted"/>
<reference evidence="1" key="1">
    <citation type="journal article" date="2020" name="Stud. Mycol.">
        <title>101 Dothideomycetes genomes: a test case for predicting lifestyles and emergence of pathogens.</title>
        <authorList>
            <person name="Haridas S."/>
            <person name="Albert R."/>
            <person name="Binder M."/>
            <person name="Bloem J."/>
            <person name="Labutti K."/>
            <person name="Salamov A."/>
            <person name="Andreopoulos B."/>
            <person name="Baker S."/>
            <person name="Barry K."/>
            <person name="Bills G."/>
            <person name="Bluhm B."/>
            <person name="Cannon C."/>
            <person name="Castanera R."/>
            <person name="Culley D."/>
            <person name="Daum C."/>
            <person name="Ezra D."/>
            <person name="Gonzalez J."/>
            <person name="Henrissat B."/>
            <person name="Kuo A."/>
            <person name="Liang C."/>
            <person name="Lipzen A."/>
            <person name="Lutzoni F."/>
            <person name="Magnuson J."/>
            <person name="Mondo S."/>
            <person name="Nolan M."/>
            <person name="Ohm R."/>
            <person name="Pangilinan J."/>
            <person name="Park H.-J."/>
            <person name="Ramirez L."/>
            <person name="Alfaro M."/>
            <person name="Sun H."/>
            <person name="Tritt A."/>
            <person name="Yoshinaga Y."/>
            <person name="Zwiers L.-H."/>
            <person name="Turgeon B."/>
            <person name="Goodwin S."/>
            <person name="Spatafora J."/>
            <person name="Crous P."/>
            <person name="Grigoriev I."/>
        </authorList>
    </citation>
    <scope>NUCLEOTIDE SEQUENCE</scope>
    <source>
        <strain evidence="1">CBS 525.71</strain>
    </source>
</reference>
<name>A0ACB6S9A3_9PLEO</name>
<sequence>MDRRRRASSATSKSLLNRQLASITDILAKASQRRDEEVKRSRRTSRVAPMATDLVSSSDPAAPILAGEPDHAHPEPPPAQLDGGAEDTEESAAAAKASEDEYAEIKRREMEKFHRVIAGYQAEVAVAKASKDDETERLRKEEVEFQQMVAGMEAEDARREEEEKRYAEDMGRKKAEEAAKIKAQEAPRRAEREAEAAKIARKNETSDTSIFDASMPSMRDGDASPNEDDPRAMLAELRNLEGITHKSENHYNDQDRDEGDIRRMLAELDKSASYQHSTTVTGYDDDPQQMVAELATLSVPHPRGTSSYTNENREDEEEDDDDASILRARLQNLRSSSNGYPQLPPDHVDSDRRVGYIEQADTKTVAATRLEPEVIPYIVALQLGHSNSQWEHVQGWTTCLYSSGLNSYEAQKGKEVAVAHAEDALNKIISSVMEVEEISRRKAEETKLQRRLIVSNLAAGADEEEIERQFWKHRYEM</sequence>